<feature type="compositionally biased region" description="Basic and acidic residues" evidence="1">
    <location>
        <begin position="122"/>
        <end position="133"/>
    </location>
</feature>
<keyword evidence="3" id="KW-1185">Reference proteome</keyword>
<sequence>MLKRLPQTDHTSAVSESFVHMSGICYQCGNRILKAFENSLDPDETPQNVASHQDPNYTRHGVDANWWPLCQNAAFLFILDCLSAIYKKMDDRHSQNRWNDDELVIENKNLLEGKHGPLATEANKRKSGEDCGNHKRVWGGETPRQYSTVPRPSGHQQDTQRRSATVPIPSRHRQETFRQYLTVPDSPSDRRGTCSRPPDSLRRYQTVSQTEGEPAGDTQTVCNSARQSLTPSKTVWESPAGAQTVFAPSQTVWESPAGAQTVGRLSDTVWESPAGARTVLAPSQTVW</sequence>
<name>A0A9D4EIP2_DREPO</name>
<accession>A0A9D4EIP2</accession>
<organism evidence="2 3">
    <name type="scientific">Dreissena polymorpha</name>
    <name type="common">Zebra mussel</name>
    <name type="synonym">Mytilus polymorpha</name>
    <dbReference type="NCBI Taxonomy" id="45954"/>
    <lineage>
        <taxon>Eukaryota</taxon>
        <taxon>Metazoa</taxon>
        <taxon>Spiralia</taxon>
        <taxon>Lophotrochozoa</taxon>
        <taxon>Mollusca</taxon>
        <taxon>Bivalvia</taxon>
        <taxon>Autobranchia</taxon>
        <taxon>Heteroconchia</taxon>
        <taxon>Euheterodonta</taxon>
        <taxon>Imparidentia</taxon>
        <taxon>Neoheterodontei</taxon>
        <taxon>Myida</taxon>
        <taxon>Dreissenoidea</taxon>
        <taxon>Dreissenidae</taxon>
        <taxon>Dreissena</taxon>
    </lineage>
</organism>
<dbReference type="Proteomes" id="UP000828390">
    <property type="component" value="Unassembled WGS sequence"/>
</dbReference>
<feature type="compositionally biased region" description="Polar residues" evidence="1">
    <location>
        <begin position="203"/>
        <end position="219"/>
    </location>
</feature>
<gene>
    <name evidence="2" type="ORF">DPMN_159216</name>
</gene>
<comment type="caution">
    <text evidence="2">The sequence shown here is derived from an EMBL/GenBank/DDBJ whole genome shotgun (WGS) entry which is preliminary data.</text>
</comment>
<proteinExistence type="predicted"/>
<feature type="region of interest" description="Disordered" evidence="1">
    <location>
        <begin position="115"/>
        <end position="219"/>
    </location>
</feature>
<evidence type="ECO:0000256" key="1">
    <source>
        <dbReference type="SAM" id="MobiDB-lite"/>
    </source>
</evidence>
<reference evidence="2" key="1">
    <citation type="journal article" date="2019" name="bioRxiv">
        <title>The Genome of the Zebra Mussel, Dreissena polymorpha: A Resource for Invasive Species Research.</title>
        <authorList>
            <person name="McCartney M.A."/>
            <person name="Auch B."/>
            <person name="Kono T."/>
            <person name="Mallez S."/>
            <person name="Zhang Y."/>
            <person name="Obille A."/>
            <person name="Becker A."/>
            <person name="Abrahante J.E."/>
            <person name="Garbe J."/>
            <person name="Badalamenti J.P."/>
            <person name="Herman A."/>
            <person name="Mangelson H."/>
            <person name="Liachko I."/>
            <person name="Sullivan S."/>
            <person name="Sone E.D."/>
            <person name="Koren S."/>
            <person name="Silverstein K.A.T."/>
            <person name="Beckman K.B."/>
            <person name="Gohl D.M."/>
        </authorList>
    </citation>
    <scope>NUCLEOTIDE SEQUENCE</scope>
    <source>
        <strain evidence="2">Duluth1</strain>
        <tissue evidence="2">Whole animal</tissue>
    </source>
</reference>
<dbReference type="AlphaFoldDB" id="A0A9D4EIP2"/>
<evidence type="ECO:0000313" key="2">
    <source>
        <dbReference type="EMBL" id="KAH3781389.1"/>
    </source>
</evidence>
<evidence type="ECO:0000313" key="3">
    <source>
        <dbReference type="Proteomes" id="UP000828390"/>
    </source>
</evidence>
<protein>
    <submittedName>
        <fullName evidence="2">Uncharacterized protein</fullName>
    </submittedName>
</protein>
<dbReference type="EMBL" id="JAIWYP010000008">
    <property type="protein sequence ID" value="KAH3781389.1"/>
    <property type="molecule type" value="Genomic_DNA"/>
</dbReference>
<feature type="compositionally biased region" description="Polar residues" evidence="1">
    <location>
        <begin position="144"/>
        <end position="157"/>
    </location>
</feature>
<reference evidence="2" key="2">
    <citation type="submission" date="2020-11" db="EMBL/GenBank/DDBJ databases">
        <authorList>
            <person name="McCartney M.A."/>
            <person name="Auch B."/>
            <person name="Kono T."/>
            <person name="Mallez S."/>
            <person name="Becker A."/>
            <person name="Gohl D.M."/>
            <person name="Silverstein K.A.T."/>
            <person name="Koren S."/>
            <person name="Bechman K.B."/>
            <person name="Herman A."/>
            <person name="Abrahante J.E."/>
            <person name="Garbe J."/>
        </authorList>
    </citation>
    <scope>NUCLEOTIDE SEQUENCE</scope>
    <source>
        <strain evidence="2">Duluth1</strain>
        <tissue evidence="2">Whole animal</tissue>
    </source>
</reference>